<sequence length="104" mass="11482">MTESDIAGFCSQTSVSVPVLPFYDDLELMYRWLPWRINSVLVPVLPIWKKPVHVSPYFSGRDIRSDKVMELSAGFFLSAAGATSGLIWRTAAFSIKPASPESSG</sequence>
<dbReference type="AlphaFoldDB" id="A0A2N9EHE9"/>
<proteinExistence type="predicted"/>
<reference evidence="1" key="1">
    <citation type="submission" date="2018-02" db="EMBL/GenBank/DDBJ databases">
        <authorList>
            <person name="Cohen D.B."/>
            <person name="Kent A.D."/>
        </authorList>
    </citation>
    <scope>NUCLEOTIDE SEQUENCE</scope>
</reference>
<name>A0A2N9EHE9_FAGSY</name>
<protein>
    <submittedName>
        <fullName evidence="1">Uncharacterized protein</fullName>
    </submittedName>
</protein>
<accession>A0A2N9EHE9</accession>
<gene>
    <name evidence="1" type="ORF">FSB_LOCUS6239</name>
</gene>
<evidence type="ECO:0000313" key="1">
    <source>
        <dbReference type="EMBL" id="SPC78357.1"/>
    </source>
</evidence>
<dbReference type="EMBL" id="OIVN01000326">
    <property type="protein sequence ID" value="SPC78357.1"/>
    <property type="molecule type" value="Genomic_DNA"/>
</dbReference>
<organism evidence="1">
    <name type="scientific">Fagus sylvatica</name>
    <name type="common">Beechnut</name>
    <dbReference type="NCBI Taxonomy" id="28930"/>
    <lineage>
        <taxon>Eukaryota</taxon>
        <taxon>Viridiplantae</taxon>
        <taxon>Streptophyta</taxon>
        <taxon>Embryophyta</taxon>
        <taxon>Tracheophyta</taxon>
        <taxon>Spermatophyta</taxon>
        <taxon>Magnoliopsida</taxon>
        <taxon>eudicotyledons</taxon>
        <taxon>Gunneridae</taxon>
        <taxon>Pentapetalae</taxon>
        <taxon>rosids</taxon>
        <taxon>fabids</taxon>
        <taxon>Fagales</taxon>
        <taxon>Fagaceae</taxon>
        <taxon>Fagus</taxon>
    </lineage>
</organism>